<dbReference type="OrthoDB" id="71437at2759"/>
<dbReference type="PROSITE" id="PS00678">
    <property type="entry name" value="WD_REPEATS_1"/>
    <property type="match status" value="1"/>
</dbReference>
<dbReference type="PROSITE" id="PS50294">
    <property type="entry name" value="WD_REPEATS_REGION"/>
    <property type="match status" value="2"/>
</dbReference>
<evidence type="ECO:0000256" key="2">
    <source>
        <dbReference type="ARBA" id="ARBA00022490"/>
    </source>
</evidence>
<dbReference type="FunCoup" id="A0A2J7RCE1">
    <property type="interactions" value="670"/>
</dbReference>
<keyword evidence="10" id="KW-1185">Reference proteome</keyword>
<dbReference type="InterPro" id="IPR036322">
    <property type="entry name" value="WD40_repeat_dom_sf"/>
</dbReference>
<sequence length="304" mass="33692">MENAEFNLKCLKTIDTKQGAVRAVRFNVDGSYCLTCGADKKLKLWNPHKALLLKTYSGHADEVLDACSSCDNSQIVSCGQDKSVILWDVSSGTPLRRLRGHAARVTCVRYNEESTVAVSGSQDNSIMCWDVRSRNMKPIQVMREAKDGITSLAVTDHEIVTGSVDCKVRRYDIRANRLFSDFIGDAVTYVSLTHDGQCLVVSSADNMVRLLDKESGDLLAEYSGHHMGDYCMESCVDNRDRHVLSGCIDGDIWCWDLVQGTVTSRLTHDRGSVVHSLSFHPSQLFLLSASHGSIKLWGVPEDEL</sequence>
<keyword evidence="4" id="KW-0677">Repeat</keyword>
<feature type="repeat" description="WD" evidence="8">
    <location>
        <begin position="14"/>
        <end position="46"/>
    </location>
</feature>
<proteinExistence type="inferred from homology"/>
<evidence type="ECO:0000313" key="10">
    <source>
        <dbReference type="Proteomes" id="UP000235965"/>
    </source>
</evidence>
<dbReference type="InParanoid" id="A0A2J7RCE1"/>
<evidence type="ECO:0000256" key="8">
    <source>
        <dbReference type="PROSITE-ProRule" id="PRU00221"/>
    </source>
</evidence>
<protein>
    <recommendedName>
        <fullName evidence="6">WD repeat domain-containing protein 83</fullName>
    </recommendedName>
    <alternativeName>
        <fullName evidence="7">Mitogen-activated protein kinase organizer 1</fullName>
    </alternativeName>
</protein>
<evidence type="ECO:0000256" key="3">
    <source>
        <dbReference type="ARBA" id="ARBA00022574"/>
    </source>
</evidence>
<dbReference type="Gene3D" id="2.130.10.10">
    <property type="entry name" value="YVTN repeat-like/Quinoprotein amine dehydrogenase"/>
    <property type="match status" value="2"/>
</dbReference>
<dbReference type="SMART" id="SM00320">
    <property type="entry name" value="WD40"/>
    <property type="match status" value="7"/>
</dbReference>
<gene>
    <name evidence="9" type="primary">wdr83</name>
    <name evidence="9" type="ORF">B7P43_G03971</name>
</gene>
<evidence type="ECO:0000313" key="9">
    <source>
        <dbReference type="EMBL" id="PNF38502.1"/>
    </source>
</evidence>
<comment type="caution">
    <text evidence="9">The sequence shown here is derived from an EMBL/GenBank/DDBJ whole genome shotgun (WGS) entry which is preliminary data.</text>
</comment>
<dbReference type="SUPFAM" id="SSF50978">
    <property type="entry name" value="WD40 repeat-like"/>
    <property type="match status" value="1"/>
</dbReference>
<dbReference type="PANTHER" id="PTHR22842:SF3">
    <property type="entry name" value="WD REPEAT DOMAIN-CONTAINING PROTEIN 83"/>
    <property type="match status" value="1"/>
</dbReference>
<dbReference type="InterPro" id="IPR019775">
    <property type="entry name" value="WD40_repeat_CS"/>
</dbReference>
<dbReference type="GO" id="GO:0000398">
    <property type="term" value="P:mRNA splicing, via spliceosome"/>
    <property type="evidence" value="ECO:0007669"/>
    <property type="project" value="TreeGrafter"/>
</dbReference>
<organism evidence="9 10">
    <name type="scientific">Cryptotermes secundus</name>
    <dbReference type="NCBI Taxonomy" id="105785"/>
    <lineage>
        <taxon>Eukaryota</taxon>
        <taxon>Metazoa</taxon>
        <taxon>Ecdysozoa</taxon>
        <taxon>Arthropoda</taxon>
        <taxon>Hexapoda</taxon>
        <taxon>Insecta</taxon>
        <taxon>Pterygota</taxon>
        <taxon>Neoptera</taxon>
        <taxon>Polyneoptera</taxon>
        <taxon>Dictyoptera</taxon>
        <taxon>Blattodea</taxon>
        <taxon>Blattoidea</taxon>
        <taxon>Termitoidae</taxon>
        <taxon>Kalotermitidae</taxon>
        <taxon>Cryptotermitinae</taxon>
        <taxon>Cryptotermes</taxon>
    </lineage>
</organism>
<dbReference type="Proteomes" id="UP000235965">
    <property type="component" value="Unassembled WGS sequence"/>
</dbReference>
<keyword evidence="2" id="KW-0963">Cytoplasm</keyword>
<dbReference type="PRINTS" id="PR00320">
    <property type="entry name" value="GPROTEINBRPT"/>
</dbReference>
<evidence type="ECO:0000256" key="1">
    <source>
        <dbReference type="ARBA" id="ARBA00004496"/>
    </source>
</evidence>
<feature type="repeat" description="WD" evidence="8">
    <location>
        <begin position="98"/>
        <end position="139"/>
    </location>
</feature>
<dbReference type="InterPro" id="IPR001680">
    <property type="entry name" value="WD40_rpt"/>
</dbReference>
<dbReference type="CDD" id="cd00200">
    <property type="entry name" value="WD40"/>
    <property type="match status" value="1"/>
</dbReference>
<evidence type="ECO:0000256" key="4">
    <source>
        <dbReference type="ARBA" id="ARBA00022737"/>
    </source>
</evidence>
<evidence type="ECO:0000256" key="5">
    <source>
        <dbReference type="ARBA" id="ARBA00038145"/>
    </source>
</evidence>
<evidence type="ECO:0000256" key="7">
    <source>
        <dbReference type="ARBA" id="ARBA00042222"/>
    </source>
</evidence>
<name>A0A2J7RCE1_9NEOP</name>
<accession>A0A2J7RCE1</accession>
<dbReference type="InterPro" id="IPR020472">
    <property type="entry name" value="WD40_PAC1"/>
</dbReference>
<comment type="similarity">
    <text evidence="5">Belongs to the WD repeat MORG1 family.</text>
</comment>
<dbReference type="PROSITE" id="PS50082">
    <property type="entry name" value="WD_REPEATS_2"/>
    <property type="match status" value="3"/>
</dbReference>
<dbReference type="GO" id="GO:0071013">
    <property type="term" value="C:catalytic step 2 spliceosome"/>
    <property type="evidence" value="ECO:0007669"/>
    <property type="project" value="TreeGrafter"/>
</dbReference>
<feature type="repeat" description="WD" evidence="8">
    <location>
        <begin position="56"/>
        <end position="97"/>
    </location>
</feature>
<dbReference type="InterPro" id="IPR015943">
    <property type="entry name" value="WD40/YVTN_repeat-like_dom_sf"/>
</dbReference>
<dbReference type="STRING" id="105785.A0A2J7RCE1"/>
<dbReference type="InterPro" id="IPR051980">
    <property type="entry name" value="WD_repeat_MORG1"/>
</dbReference>
<dbReference type="Pfam" id="PF00400">
    <property type="entry name" value="WD40"/>
    <property type="match status" value="5"/>
</dbReference>
<keyword evidence="3 8" id="KW-0853">WD repeat</keyword>
<dbReference type="AlphaFoldDB" id="A0A2J7RCE1"/>
<comment type="subcellular location">
    <subcellularLocation>
        <location evidence="1">Cytoplasm</location>
    </subcellularLocation>
</comment>
<evidence type="ECO:0000256" key="6">
    <source>
        <dbReference type="ARBA" id="ARBA00040453"/>
    </source>
</evidence>
<dbReference type="GO" id="GO:0005737">
    <property type="term" value="C:cytoplasm"/>
    <property type="evidence" value="ECO:0007669"/>
    <property type="project" value="UniProtKB-SubCell"/>
</dbReference>
<dbReference type="EMBL" id="NEVH01005885">
    <property type="protein sequence ID" value="PNF38502.1"/>
    <property type="molecule type" value="Genomic_DNA"/>
</dbReference>
<dbReference type="PANTHER" id="PTHR22842">
    <property type="entry name" value="WD40 REPEAT PROTEIN"/>
    <property type="match status" value="1"/>
</dbReference>
<reference evidence="9 10" key="1">
    <citation type="submission" date="2017-12" db="EMBL/GenBank/DDBJ databases">
        <title>Hemimetabolous genomes reveal molecular basis of termite eusociality.</title>
        <authorList>
            <person name="Harrison M.C."/>
            <person name="Jongepier E."/>
            <person name="Robertson H.M."/>
            <person name="Arning N."/>
            <person name="Bitard-Feildel T."/>
            <person name="Chao H."/>
            <person name="Childers C.P."/>
            <person name="Dinh H."/>
            <person name="Doddapaneni H."/>
            <person name="Dugan S."/>
            <person name="Gowin J."/>
            <person name="Greiner C."/>
            <person name="Han Y."/>
            <person name="Hu H."/>
            <person name="Hughes D.S.T."/>
            <person name="Huylmans A.-K."/>
            <person name="Kemena C."/>
            <person name="Kremer L.P.M."/>
            <person name="Lee S.L."/>
            <person name="Lopez-Ezquerra A."/>
            <person name="Mallet L."/>
            <person name="Monroy-Kuhn J.M."/>
            <person name="Moser A."/>
            <person name="Murali S.C."/>
            <person name="Muzny D.M."/>
            <person name="Otani S."/>
            <person name="Piulachs M.-D."/>
            <person name="Poelchau M."/>
            <person name="Qu J."/>
            <person name="Schaub F."/>
            <person name="Wada-Katsumata A."/>
            <person name="Worley K.C."/>
            <person name="Xie Q."/>
            <person name="Ylla G."/>
            <person name="Poulsen M."/>
            <person name="Gibbs R.A."/>
            <person name="Schal C."/>
            <person name="Richards S."/>
            <person name="Belles X."/>
            <person name="Korb J."/>
            <person name="Bornberg-Bauer E."/>
        </authorList>
    </citation>
    <scope>NUCLEOTIDE SEQUENCE [LARGE SCALE GENOMIC DNA]</scope>
    <source>
        <tissue evidence="9">Whole body</tissue>
    </source>
</reference>